<evidence type="ECO:0000313" key="4">
    <source>
        <dbReference type="Proteomes" id="UP000620124"/>
    </source>
</evidence>
<reference evidence="3" key="1">
    <citation type="submission" date="2020-05" db="EMBL/GenBank/DDBJ databases">
        <title>Mycena genomes resolve the evolution of fungal bioluminescence.</title>
        <authorList>
            <person name="Tsai I.J."/>
        </authorList>
    </citation>
    <scope>NUCLEOTIDE SEQUENCE</scope>
    <source>
        <strain evidence="3">CCC161011</strain>
    </source>
</reference>
<feature type="compositionally biased region" description="Pro residues" evidence="1">
    <location>
        <begin position="26"/>
        <end position="35"/>
    </location>
</feature>
<proteinExistence type="predicted"/>
<dbReference type="OrthoDB" id="3357029at2759"/>
<gene>
    <name evidence="3" type="ORF">MVEN_01033200</name>
</gene>
<evidence type="ECO:0000313" key="3">
    <source>
        <dbReference type="EMBL" id="KAF7356969.1"/>
    </source>
</evidence>
<keyword evidence="2" id="KW-0812">Transmembrane</keyword>
<feature type="transmembrane region" description="Helical" evidence="2">
    <location>
        <begin position="45"/>
        <end position="72"/>
    </location>
</feature>
<comment type="caution">
    <text evidence="3">The sequence shown here is derived from an EMBL/GenBank/DDBJ whole genome shotgun (WGS) entry which is preliminary data.</text>
</comment>
<protein>
    <submittedName>
        <fullName evidence="3">Uncharacterized protein</fullName>
    </submittedName>
</protein>
<keyword evidence="4" id="KW-1185">Reference proteome</keyword>
<evidence type="ECO:0000256" key="2">
    <source>
        <dbReference type="SAM" id="Phobius"/>
    </source>
</evidence>
<feature type="transmembrane region" description="Helical" evidence="2">
    <location>
        <begin position="204"/>
        <end position="226"/>
    </location>
</feature>
<dbReference type="EMBL" id="JACAZI010000007">
    <property type="protein sequence ID" value="KAF7356969.1"/>
    <property type="molecule type" value="Genomic_DNA"/>
</dbReference>
<evidence type="ECO:0000256" key="1">
    <source>
        <dbReference type="SAM" id="MobiDB-lite"/>
    </source>
</evidence>
<sequence length="686" mass="73291">MEYSNTTLAAADEIRQKSRVDEPSTPSYPPANPVAPPLAGPSRRIGFLAIVPGLVTVITSWGLATALLGWLFSTRITEHASNEDRFFQGALVAVERGVAPIHNVDGSVVAQSKLYGLTISSLSNTVVGATIPVIFGLFAFLVAVDWLRAQDAGQTAALPTPPQYGMMVHMFGAASIKTIYDYWTFFRKPMPAAAPPVAALRKCFTALLILLTFNYAIIGGDLWLHLRTTSFIHRRVTPIPASDLTNYALGAAINTTRCPGPTSSVNGDVTAELPAGYAYNCQTDRFTAADTGGGTADVNGWGDTSGLDDQSLVGFAVTTMRGQYTDNQVYLVGDLAIVSRPNLTSAVDGAVFETLALKSQCQPADCNDVGTDPGRGNFSCTAFSPPWDSYRYDSLKAPQNVIQRFNPGDKSLMTASYPLGSNLNPTGAIAVISYATTETVQQRLGNGSMPGWQQSGIGNGGGISTFIAQCTVTAYHVNVKLSNLPSQSLTIVSDPVLADFNTTSALTPAFETDSSLSVFMMNYLADTFQYADVSDQDAFISSFSRNLSVAALSLASPLVLARPITDGLLITADSASRYEWAPLFFYTGILYIYGLFALGLCVVIAFASSPTVMRGNESVKTAHLLHLRLTDPMVVIADRFVDADAGKGSVEQNAQEIYRAAEDDSVQRLGAGHALNRRKTFGIEVI</sequence>
<feature type="transmembrane region" description="Helical" evidence="2">
    <location>
        <begin position="122"/>
        <end position="144"/>
    </location>
</feature>
<keyword evidence="2" id="KW-1133">Transmembrane helix</keyword>
<feature type="transmembrane region" description="Helical" evidence="2">
    <location>
        <begin position="164"/>
        <end position="183"/>
    </location>
</feature>
<organism evidence="3 4">
    <name type="scientific">Mycena venus</name>
    <dbReference type="NCBI Taxonomy" id="2733690"/>
    <lineage>
        <taxon>Eukaryota</taxon>
        <taxon>Fungi</taxon>
        <taxon>Dikarya</taxon>
        <taxon>Basidiomycota</taxon>
        <taxon>Agaricomycotina</taxon>
        <taxon>Agaricomycetes</taxon>
        <taxon>Agaricomycetidae</taxon>
        <taxon>Agaricales</taxon>
        <taxon>Marasmiineae</taxon>
        <taxon>Mycenaceae</taxon>
        <taxon>Mycena</taxon>
    </lineage>
</organism>
<name>A0A8H6YDF5_9AGAR</name>
<feature type="region of interest" description="Disordered" evidence="1">
    <location>
        <begin position="1"/>
        <end position="35"/>
    </location>
</feature>
<keyword evidence="2" id="KW-0472">Membrane</keyword>
<dbReference type="AlphaFoldDB" id="A0A8H6YDF5"/>
<accession>A0A8H6YDF5</accession>
<feature type="compositionally biased region" description="Basic and acidic residues" evidence="1">
    <location>
        <begin position="12"/>
        <end position="22"/>
    </location>
</feature>
<feature type="transmembrane region" description="Helical" evidence="2">
    <location>
        <begin position="583"/>
        <end position="607"/>
    </location>
</feature>
<dbReference type="Proteomes" id="UP000620124">
    <property type="component" value="Unassembled WGS sequence"/>
</dbReference>